<dbReference type="AlphaFoldDB" id="A0AAN8A2G0"/>
<accession>A0AAN8A2G0</accession>
<dbReference type="EMBL" id="JAVRQU010000010">
    <property type="protein sequence ID" value="KAK5698150.1"/>
    <property type="molecule type" value="Genomic_DNA"/>
</dbReference>
<evidence type="ECO:0000256" key="1">
    <source>
        <dbReference type="SAM" id="SignalP"/>
    </source>
</evidence>
<evidence type="ECO:0000313" key="3">
    <source>
        <dbReference type="Proteomes" id="UP001310594"/>
    </source>
</evidence>
<sequence length="392" mass="43403">MHFLPTLALATLATGVVAKRIPSPGWDKYAEERGFAGYEDPREMGHGGLHAREADAEASWEHAHGGKAPTYKPYGEHEGYGQHHARAAEPSFHGNRYGHGVQDFHHEKQHHAREVPDFGGLEVDTSLAGYVVGRSAPEHFGHPHEAQHHGGHHARDIPDFGGKEVDTSLAGYVLHARDVPDFDEEDVDTSLEGLDLHARDVPDFGDEEVDTSLTGYVLHTRDVPEFDEEDVDTSLEGLDLHARDIPDFGSEDVDTSLEGYVLHARDVPDFDEEDVDTSLEGYSLHAREAEARMPYEHASPAQPFHRPHHAREAEAEAEPAFNWENEAHKHSSHMAKTTHGVAPQGWRVHAREPATTHHATHPTEVHGWPAEAKHTVSKTAAPKKSGGWGFPW</sequence>
<proteinExistence type="predicted"/>
<reference evidence="2" key="1">
    <citation type="submission" date="2023-08" db="EMBL/GenBank/DDBJ databases">
        <title>Black Yeasts Isolated from many extreme environments.</title>
        <authorList>
            <person name="Coleine C."/>
            <person name="Stajich J.E."/>
            <person name="Selbmann L."/>
        </authorList>
    </citation>
    <scope>NUCLEOTIDE SEQUENCE</scope>
    <source>
        <strain evidence="2">CCFEE 5810</strain>
    </source>
</reference>
<organism evidence="2 3">
    <name type="scientific">Elasticomyces elasticus</name>
    <dbReference type="NCBI Taxonomy" id="574655"/>
    <lineage>
        <taxon>Eukaryota</taxon>
        <taxon>Fungi</taxon>
        <taxon>Dikarya</taxon>
        <taxon>Ascomycota</taxon>
        <taxon>Pezizomycotina</taxon>
        <taxon>Dothideomycetes</taxon>
        <taxon>Dothideomycetidae</taxon>
        <taxon>Mycosphaerellales</taxon>
        <taxon>Teratosphaeriaceae</taxon>
        <taxon>Elasticomyces</taxon>
    </lineage>
</organism>
<keyword evidence="1" id="KW-0732">Signal</keyword>
<name>A0AAN8A2G0_9PEZI</name>
<protein>
    <submittedName>
        <fullName evidence="2">Uncharacterized protein</fullName>
    </submittedName>
</protein>
<comment type="caution">
    <text evidence="2">The sequence shown here is derived from an EMBL/GenBank/DDBJ whole genome shotgun (WGS) entry which is preliminary data.</text>
</comment>
<dbReference type="Proteomes" id="UP001310594">
    <property type="component" value="Unassembled WGS sequence"/>
</dbReference>
<feature type="signal peptide" evidence="1">
    <location>
        <begin position="1"/>
        <end position="18"/>
    </location>
</feature>
<gene>
    <name evidence="2" type="ORF">LTR97_007110</name>
</gene>
<evidence type="ECO:0000313" key="2">
    <source>
        <dbReference type="EMBL" id="KAK5698150.1"/>
    </source>
</evidence>
<feature type="chain" id="PRO_5042939674" evidence="1">
    <location>
        <begin position="19"/>
        <end position="392"/>
    </location>
</feature>